<keyword evidence="3" id="KW-1185">Reference proteome</keyword>
<dbReference type="RefSeq" id="WP_070968286.1">
    <property type="nucleotide sequence ID" value="NZ_CP017603.1"/>
</dbReference>
<evidence type="ECO:0000313" key="2">
    <source>
        <dbReference type="EMBL" id="ARE86963.1"/>
    </source>
</evidence>
<evidence type="ECO:0008006" key="5">
    <source>
        <dbReference type="Google" id="ProtNLM"/>
    </source>
</evidence>
<reference evidence="2 4" key="2">
    <citation type="submission" date="2017-03" db="EMBL/GenBank/DDBJ databases">
        <title>Complete sequence of Clostridium formicaceticum DSM 92.</title>
        <authorList>
            <person name="Poehlein A."/>
            <person name="Karl M."/>
            <person name="Bengelsdorf F.R."/>
            <person name="Duerre P."/>
            <person name="Daniel R."/>
        </authorList>
    </citation>
    <scope>NUCLEOTIDE SEQUENCE [LARGE SCALE GENOMIC DNA]</scope>
    <source>
        <strain evidence="2 4">DSM 92</strain>
    </source>
</reference>
<gene>
    <name evidence="1" type="ORF">BJL90_12165</name>
    <name evidence="2" type="ORF">CLFO_13470</name>
</gene>
<evidence type="ECO:0000313" key="1">
    <source>
        <dbReference type="EMBL" id="AOY76547.1"/>
    </source>
</evidence>
<dbReference type="EMBL" id="CP020559">
    <property type="protein sequence ID" value="ARE86963.1"/>
    <property type="molecule type" value="Genomic_DNA"/>
</dbReference>
<proteinExistence type="predicted"/>
<dbReference type="InterPro" id="IPR028994">
    <property type="entry name" value="Integrin_alpha_N"/>
</dbReference>
<dbReference type="Proteomes" id="UP000192478">
    <property type="component" value="Chromosome"/>
</dbReference>
<sequence length="313" mass="35958">MIVIMTFCFFIKGREGLEFLAVNPSREKSFFISKMPPVHILGKTSEGNNQTVDFSLEKKVKLGQLKFKEQIYFVDIKEQTIMILSPKGEILERYHLQEGNRRIISSHIDDINSDGDDSILLVTGEKGAEFGDTLLILNFDGEIIKEVYNQTFQRLNPWKVQTCDVDGDGQKEISLGVYKEAQFHPVMAKRPFIYDWQEEGMLVPKWRGSRLARPFTDYIFSDMDGSGSDELIAIEILESGKKVLHVYKWKGFGFEGVGESLPYADIEAIKKLKKEDTFSLYAFIKGRGEVKWYPFILEGEKIEVFMETKGEDK</sequence>
<dbReference type="AlphaFoldDB" id="A0AAC9RL05"/>
<dbReference type="EMBL" id="CP017603">
    <property type="protein sequence ID" value="AOY76547.1"/>
    <property type="molecule type" value="Genomic_DNA"/>
</dbReference>
<reference evidence="1 3" key="1">
    <citation type="submission" date="2016-10" db="EMBL/GenBank/DDBJ databases">
        <title>Complete Genome Sequence of Acetogen Clostridium formicoaceticum ATCC 27076.</title>
        <authorList>
            <person name="Bao T."/>
            <person name="Cheng C."/>
            <person name="Zhao J."/>
            <person name="Yang S.-T."/>
            <person name="Wang J."/>
            <person name="Wang M."/>
        </authorList>
    </citation>
    <scope>NUCLEOTIDE SEQUENCE [LARGE SCALE GENOMIC DNA]</scope>
    <source>
        <strain evidence="1 3">ATCC 27076</strain>
    </source>
</reference>
<dbReference type="SUPFAM" id="SSF69318">
    <property type="entry name" value="Integrin alpha N-terminal domain"/>
    <property type="match status" value="1"/>
</dbReference>
<organism evidence="2 4">
    <name type="scientific">Clostridium formicaceticum</name>
    <dbReference type="NCBI Taxonomy" id="1497"/>
    <lineage>
        <taxon>Bacteria</taxon>
        <taxon>Bacillati</taxon>
        <taxon>Bacillota</taxon>
        <taxon>Clostridia</taxon>
        <taxon>Eubacteriales</taxon>
        <taxon>Clostridiaceae</taxon>
        <taxon>Clostridium</taxon>
    </lineage>
</organism>
<dbReference type="Proteomes" id="UP000177894">
    <property type="component" value="Chromosome"/>
</dbReference>
<protein>
    <recommendedName>
        <fullName evidence="5">VCBS repeat-containing protein</fullName>
    </recommendedName>
</protein>
<dbReference type="KEGG" id="cfm:BJL90_12165"/>
<name>A0AAC9RL05_9CLOT</name>
<evidence type="ECO:0000313" key="3">
    <source>
        <dbReference type="Proteomes" id="UP000177894"/>
    </source>
</evidence>
<accession>A0AAC9RL05</accession>
<evidence type="ECO:0000313" key="4">
    <source>
        <dbReference type="Proteomes" id="UP000192478"/>
    </source>
</evidence>